<dbReference type="SUPFAM" id="SSF46689">
    <property type="entry name" value="Homeodomain-like"/>
    <property type="match status" value="1"/>
</dbReference>
<dbReference type="GO" id="GO:0006313">
    <property type="term" value="P:DNA transposition"/>
    <property type="evidence" value="ECO:0007669"/>
    <property type="project" value="InterPro"/>
</dbReference>
<gene>
    <name evidence="2" type="ORF">SAMN05444000_1741</name>
</gene>
<dbReference type="STRING" id="1470563.SAMN05444000_1741"/>
<dbReference type="GO" id="GO:0004803">
    <property type="term" value="F:transposase activity"/>
    <property type="evidence" value="ECO:0007669"/>
    <property type="project" value="InterPro"/>
</dbReference>
<reference evidence="3" key="1">
    <citation type="submission" date="2016-11" db="EMBL/GenBank/DDBJ databases">
        <authorList>
            <person name="Varghese N."/>
            <person name="Submissions S."/>
        </authorList>
    </citation>
    <scope>NUCLEOTIDE SEQUENCE [LARGE SCALE GENOMIC DNA]</scope>
    <source>
        <strain evidence="3">DSM 100564</strain>
    </source>
</reference>
<sequence>MTKKKHTPAYPAELRERGVRLFRENRVNYSSDSATYKAIAPKLGCSPDSLRAWCQQAERDDGQRAGLTTEERDRIKELERENKELRQTNEILKKASAYFAQAELDRPFRK</sequence>
<organism evidence="2 3">
    <name type="scientific">Shimia gijangensis</name>
    <dbReference type="NCBI Taxonomy" id="1470563"/>
    <lineage>
        <taxon>Bacteria</taxon>
        <taxon>Pseudomonadati</taxon>
        <taxon>Pseudomonadota</taxon>
        <taxon>Alphaproteobacteria</taxon>
        <taxon>Rhodobacterales</taxon>
        <taxon>Roseobacteraceae</taxon>
    </lineage>
</organism>
<keyword evidence="3" id="KW-1185">Reference proteome</keyword>
<keyword evidence="1" id="KW-0175">Coiled coil</keyword>
<name>A0A1M6UJ00_9RHOB</name>
<evidence type="ECO:0000256" key="1">
    <source>
        <dbReference type="SAM" id="Coils"/>
    </source>
</evidence>
<dbReference type="InterPro" id="IPR009057">
    <property type="entry name" value="Homeodomain-like_sf"/>
</dbReference>
<feature type="coiled-coil region" evidence="1">
    <location>
        <begin position="68"/>
        <end position="98"/>
    </location>
</feature>
<dbReference type="GO" id="GO:0003677">
    <property type="term" value="F:DNA binding"/>
    <property type="evidence" value="ECO:0007669"/>
    <property type="project" value="InterPro"/>
</dbReference>
<dbReference type="Pfam" id="PF01527">
    <property type="entry name" value="HTH_Tnp_1"/>
    <property type="match status" value="1"/>
</dbReference>
<evidence type="ECO:0000313" key="2">
    <source>
        <dbReference type="EMBL" id="SHK69149.1"/>
    </source>
</evidence>
<protein>
    <submittedName>
        <fullName evidence="2">Transposase</fullName>
    </submittedName>
</protein>
<dbReference type="InterPro" id="IPR036388">
    <property type="entry name" value="WH-like_DNA-bd_sf"/>
</dbReference>
<evidence type="ECO:0000313" key="3">
    <source>
        <dbReference type="Proteomes" id="UP000183982"/>
    </source>
</evidence>
<dbReference type="AlphaFoldDB" id="A0A1M6UJ00"/>
<dbReference type="Proteomes" id="UP000183982">
    <property type="component" value="Unassembled WGS sequence"/>
</dbReference>
<dbReference type="Gene3D" id="1.10.10.10">
    <property type="entry name" value="Winged helix-like DNA-binding domain superfamily/Winged helix DNA-binding domain"/>
    <property type="match status" value="1"/>
</dbReference>
<proteinExistence type="predicted"/>
<dbReference type="InterPro" id="IPR002514">
    <property type="entry name" value="Transposase_8"/>
</dbReference>
<dbReference type="EMBL" id="FQZQ01000073">
    <property type="protein sequence ID" value="SHK69149.1"/>
    <property type="molecule type" value="Genomic_DNA"/>
</dbReference>
<accession>A0A1M6UJ00</accession>